<proteinExistence type="predicted"/>
<evidence type="ECO:0000259" key="1">
    <source>
        <dbReference type="Pfam" id="PF13358"/>
    </source>
</evidence>
<reference evidence="2" key="1">
    <citation type="journal article" date="2014" name="Int. J. Syst. Evol. Microbiol.">
        <title>Complete genome sequence of Corynebacterium casei LMG S-19264T (=DSM 44701T), isolated from a smear-ripened cheese.</title>
        <authorList>
            <consortium name="US DOE Joint Genome Institute (JGI-PGF)"/>
            <person name="Walter F."/>
            <person name="Albersmeier A."/>
            <person name="Kalinowski J."/>
            <person name="Ruckert C."/>
        </authorList>
    </citation>
    <scope>NUCLEOTIDE SEQUENCE</scope>
    <source>
        <strain evidence="2">JCM 4815</strain>
    </source>
</reference>
<gene>
    <name evidence="2" type="ORF">GCM10010365_45700</name>
</gene>
<feature type="domain" description="Tc1-like transposase DDE" evidence="1">
    <location>
        <begin position="15"/>
        <end position="169"/>
    </location>
</feature>
<dbReference type="EMBL" id="BMVW01000009">
    <property type="protein sequence ID" value="GGZ20264.1"/>
    <property type="molecule type" value="Genomic_DNA"/>
</dbReference>
<sequence length="209" mass="23816">MAAGGMTAAALGAFLVFEDEAGFGMTPPRARTRGRRGHTPVVRVRGRSWRRCSIAALCCYRPGEPSRLIYRPRRHRKHRGTGRNSFAWTDYRDLIVRAHIQRKAPIVLIWDNLNTHRTAGMRRYADEHDWLTIVHLPSYAPDLNPVEGVWSLLRRGPLANVAFADDDHLERTLRRGLRHIQYRPDLIDGCLTGIGLGLTDHPTTARRDQ</sequence>
<comment type="caution">
    <text evidence="2">The sequence shown here is derived from an EMBL/GenBank/DDBJ whole genome shotgun (WGS) entry which is preliminary data.</text>
</comment>
<dbReference type="GO" id="GO:0003676">
    <property type="term" value="F:nucleic acid binding"/>
    <property type="evidence" value="ECO:0007669"/>
    <property type="project" value="InterPro"/>
</dbReference>
<reference evidence="2" key="2">
    <citation type="submission" date="2020-09" db="EMBL/GenBank/DDBJ databases">
        <authorList>
            <person name="Sun Q."/>
            <person name="Ohkuma M."/>
        </authorList>
    </citation>
    <scope>NUCLEOTIDE SEQUENCE</scope>
    <source>
        <strain evidence="2">JCM 4815</strain>
    </source>
</reference>
<dbReference type="AlphaFoldDB" id="A0A918PR52"/>
<dbReference type="InterPro" id="IPR038717">
    <property type="entry name" value="Tc1-like_DDE_dom"/>
</dbReference>
<name>A0A918PR52_9ACTN</name>
<dbReference type="Gene3D" id="3.30.420.10">
    <property type="entry name" value="Ribonuclease H-like superfamily/Ribonuclease H"/>
    <property type="match status" value="1"/>
</dbReference>
<evidence type="ECO:0000313" key="2">
    <source>
        <dbReference type="EMBL" id="GGZ20264.1"/>
    </source>
</evidence>
<dbReference type="InterPro" id="IPR036397">
    <property type="entry name" value="RNaseH_sf"/>
</dbReference>
<evidence type="ECO:0000313" key="3">
    <source>
        <dbReference type="Proteomes" id="UP000622166"/>
    </source>
</evidence>
<dbReference type="Pfam" id="PF13358">
    <property type="entry name" value="DDE_3"/>
    <property type="match status" value="1"/>
</dbReference>
<keyword evidence="3" id="KW-1185">Reference proteome</keyword>
<accession>A0A918PR52</accession>
<dbReference type="Proteomes" id="UP000622166">
    <property type="component" value="Unassembled WGS sequence"/>
</dbReference>
<protein>
    <recommendedName>
        <fullName evidence="1">Tc1-like transposase DDE domain-containing protein</fullName>
    </recommendedName>
</protein>
<organism evidence="2 3">
    <name type="scientific">Streptomyces poonensis</name>
    <dbReference type="NCBI Taxonomy" id="68255"/>
    <lineage>
        <taxon>Bacteria</taxon>
        <taxon>Bacillati</taxon>
        <taxon>Actinomycetota</taxon>
        <taxon>Actinomycetes</taxon>
        <taxon>Kitasatosporales</taxon>
        <taxon>Streptomycetaceae</taxon>
        <taxon>Streptomyces</taxon>
    </lineage>
</organism>